<keyword evidence="2" id="KW-0472">Membrane</keyword>
<dbReference type="SUPFAM" id="SSF81342">
    <property type="entry name" value="Transmembrane di-heme cytochromes"/>
    <property type="match status" value="1"/>
</dbReference>
<feature type="transmembrane region" description="Helical" evidence="2">
    <location>
        <begin position="552"/>
        <end position="576"/>
    </location>
</feature>
<dbReference type="Gene3D" id="1.20.950.20">
    <property type="entry name" value="Transmembrane di-heme cytochromes, Chain C"/>
    <property type="match status" value="1"/>
</dbReference>
<feature type="compositionally biased region" description="Pro residues" evidence="1">
    <location>
        <begin position="329"/>
        <end position="351"/>
    </location>
</feature>
<dbReference type="InterPro" id="IPR016174">
    <property type="entry name" value="Di-haem_cyt_TM"/>
</dbReference>
<feature type="region of interest" description="Disordered" evidence="1">
    <location>
        <begin position="1"/>
        <end position="374"/>
    </location>
</feature>
<evidence type="ECO:0000313" key="3">
    <source>
        <dbReference type="EMBL" id="BAJ74903.1"/>
    </source>
</evidence>
<dbReference type="GO" id="GO:0005886">
    <property type="term" value="C:plasma membrane"/>
    <property type="evidence" value="ECO:0007669"/>
    <property type="project" value="TreeGrafter"/>
</dbReference>
<feature type="compositionally biased region" description="Polar residues" evidence="1">
    <location>
        <begin position="225"/>
        <end position="236"/>
    </location>
</feature>
<evidence type="ECO:0000313" key="4">
    <source>
        <dbReference type="Proteomes" id="UP000008975"/>
    </source>
</evidence>
<feature type="compositionally biased region" description="Low complexity" evidence="1">
    <location>
        <begin position="135"/>
        <end position="162"/>
    </location>
</feature>
<reference evidence="3 4" key="1">
    <citation type="journal article" date="2011" name="J. Bacteriol.">
        <title>Genome sequence of Microbacterium testaceum StLB037, an N-acylhomoserine lactone-degrading bacterium isolated from potato leaves.</title>
        <authorList>
            <person name="Morohoshi T."/>
            <person name="Wang W.-Z."/>
            <person name="Someya N."/>
            <person name="Ikeda T."/>
        </authorList>
    </citation>
    <scope>NUCLEOTIDE SEQUENCE [LARGE SCALE GENOMIC DNA]</scope>
    <source>
        <strain evidence="3 4">StLB037</strain>
    </source>
</reference>
<feature type="transmembrane region" description="Helical" evidence="2">
    <location>
        <begin position="643"/>
        <end position="662"/>
    </location>
</feature>
<name>E8NCN4_MICTS</name>
<dbReference type="Proteomes" id="UP000008975">
    <property type="component" value="Chromosome"/>
</dbReference>
<evidence type="ECO:0000256" key="1">
    <source>
        <dbReference type="SAM" id="MobiDB-lite"/>
    </source>
</evidence>
<reference key="2">
    <citation type="submission" date="2011-02" db="EMBL/GenBank/DDBJ databases">
        <title>Genome sequence of Microbacterium testaceum StLB037.</title>
        <authorList>
            <person name="Morohoshi T."/>
            <person name="Wang W.Z."/>
            <person name="Someya N."/>
            <person name="Ikeda T."/>
        </authorList>
    </citation>
    <scope>NUCLEOTIDE SEQUENCE</scope>
    <source>
        <strain>StLB037</strain>
    </source>
</reference>
<evidence type="ECO:0000256" key="2">
    <source>
        <dbReference type="SAM" id="Phobius"/>
    </source>
</evidence>
<dbReference type="HOGENOM" id="CLU_025864_1_0_11"/>
<dbReference type="PANTHER" id="PTHR30485">
    <property type="entry name" value="NI/FE-HYDROGENASE 1 B-TYPE CYTOCHROME SUBUNIT"/>
    <property type="match status" value="1"/>
</dbReference>
<protein>
    <submittedName>
        <fullName evidence="3">Uncharacterized protein</fullName>
    </submittedName>
</protein>
<proteinExistence type="predicted"/>
<keyword evidence="2" id="KW-1133">Transmembrane helix</keyword>
<feature type="transmembrane region" description="Helical" evidence="2">
    <location>
        <begin position="597"/>
        <end position="623"/>
    </location>
</feature>
<dbReference type="EMBL" id="AP012052">
    <property type="protein sequence ID" value="BAJ74903.1"/>
    <property type="molecule type" value="Genomic_DNA"/>
</dbReference>
<feature type="transmembrane region" description="Helical" evidence="2">
    <location>
        <begin position="431"/>
        <end position="454"/>
    </location>
</feature>
<feature type="compositionally biased region" description="Gly residues" evidence="1">
    <location>
        <begin position="210"/>
        <end position="219"/>
    </location>
</feature>
<dbReference type="PANTHER" id="PTHR30485:SF1">
    <property type="entry name" value="CYTOCHROME YDHU-RELATED"/>
    <property type="match status" value="1"/>
</dbReference>
<feature type="compositionally biased region" description="Low complexity" evidence="1">
    <location>
        <begin position="237"/>
        <end position="251"/>
    </location>
</feature>
<keyword evidence="2" id="KW-0812">Transmembrane</keyword>
<dbReference type="AlphaFoldDB" id="E8NCN4"/>
<feature type="transmembrane region" description="Helical" evidence="2">
    <location>
        <begin position="482"/>
        <end position="507"/>
    </location>
</feature>
<dbReference type="eggNOG" id="COG4117">
    <property type="taxonomic scope" value="Bacteria"/>
</dbReference>
<feature type="compositionally biased region" description="Low complexity" evidence="1">
    <location>
        <begin position="63"/>
        <end position="76"/>
    </location>
</feature>
<feature type="compositionally biased region" description="Low complexity" evidence="1">
    <location>
        <begin position="262"/>
        <end position="284"/>
    </location>
</feature>
<dbReference type="InterPro" id="IPR051542">
    <property type="entry name" value="Hydrogenase_cytochrome"/>
</dbReference>
<organism evidence="3 4">
    <name type="scientific">Microbacterium testaceum (strain StLB037)</name>
    <dbReference type="NCBI Taxonomy" id="979556"/>
    <lineage>
        <taxon>Bacteria</taxon>
        <taxon>Bacillati</taxon>
        <taxon>Actinomycetota</taxon>
        <taxon>Actinomycetes</taxon>
        <taxon>Micrococcales</taxon>
        <taxon>Microbacteriaceae</taxon>
        <taxon>Microbacterium</taxon>
    </lineage>
</organism>
<feature type="compositionally biased region" description="Pro residues" evidence="1">
    <location>
        <begin position="299"/>
        <end position="310"/>
    </location>
</feature>
<dbReference type="GO" id="GO:0020037">
    <property type="term" value="F:heme binding"/>
    <property type="evidence" value="ECO:0007669"/>
    <property type="project" value="TreeGrafter"/>
</dbReference>
<accession>E8NCN4</accession>
<dbReference type="KEGG" id="mts:MTES_1939"/>
<dbReference type="OrthoDB" id="9795587at2"/>
<feature type="compositionally biased region" description="Low complexity" evidence="1">
    <location>
        <begin position="311"/>
        <end position="328"/>
    </location>
</feature>
<gene>
    <name evidence="3" type="ordered locus">MTES_1939</name>
</gene>
<dbReference type="GO" id="GO:0022904">
    <property type="term" value="P:respiratory electron transport chain"/>
    <property type="evidence" value="ECO:0007669"/>
    <property type="project" value="InterPro"/>
</dbReference>
<dbReference type="STRING" id="979556.MTES_1939"/>
<sequence length="680" mass="69607">MASTPRTPRRGLPRVPGGEPWPPAVSGASEADDDISADGAAPGQDARGDAVAVPASQNRADLADSAGDSASSARISEPGPPSDPDAAGSTPASAVRRGLPRVRGGEPWPPATALADSEHGAGFGRGSETDPDPATPSESATAAASQNAAHLADSAGDSASSARISEPGPPSVPDAAGSSPASAVRRGLPRVRGGEPWPQATALTDSEHGAGFGRGGGIGPHSVALSESATAPGSQNAAHLADSAADSASSARISEPGPPSDPDAAGSTPAGTPGRTPAGPARAGHPLAGPTSAGSTPAGSPPAHPDPAGPSPAGSTPAGPTPAGADPAGPAPDGPTPAGPAPAPAARPPLAVPTTVWPGAAASAPRPARSEPKRIGPYTPLQWLGSAAVLGVFALALAGIAVLFARFVLAIEPGRDFLAAFPGEYALPEGAPVGLPVWLNWSHFLNSFFLLFIIRSGWQVRREKRPAAFWSPRKNKKRRISLALWFHQAIDILWIANGVIFVVLLFATGQWMRIVPTSWEVFPNAVSAALQYVSLDWPTENGWVNYNSLQQLSYFAITFIAAPLAILSGVRLSGVWPKDAEKLNRLYPVEWARKIHFPVMLFFVAFIVVHVALVLATGALRNLNHMYAARGAVDPGEYTSDPTGLLIFAASLLAMAAGWVAARPAVLVPIARLFGDVKQR</sequence>
<feature type="transmembrane region" description="Helical" evidence="2">
    <location>
        <begin position="383"/>
        <end position="411"/>
    </location>
</feature>